<dbReference type="GO" id="GO:0008168">
    <property type="term" value="F:methyltransferase activity"/>
    <property type="evidence" value="ECO:0007669"/>
    <property type="project" value="UniProtKB-KW"/>
</dbReference>
<keyword evidence="3" id="KW-0489">Methyltransferase</keyword>
<keyword evidence="1" id="KW-0479">Metal-binding</keyword>
<name>A0A0P7BVL8_9BACT</name>
<protein>
    <submittedName>
        <fullName evidence="3">Dimethylmenaquinone methyltransferase</fullName>
    </submittedName>
</protein>
<evidence type="ECO:0000313" key="4">
    <source>
        <dbReference type="Proteomes" id="UP000050454"/>
    </source>
</evidence>
<organism evidence="3 4">
    <name type="scientific">Jiulongibacter sediminis</name>
    <dbReference type="NCBI Taxonomy" id="1605367"/>
    <lineage>
        <taxon>Bacteria</taxon>
        <taxon>Pseudomonadati</taxon>
        <taxon>Bacteroidota</taxon>
        <taxon>Cytophagia</taxon>
        <taxon>Cytophagales</taxon>
        <taxon>Leadbetterellaceae</taxon>
        <taxon>Jiulongibacter</taxon>
    </lineage>
</organism>
<keyword evidence="4" id="KW-1185">Reference proteome</keyword>
<feature type="chain" id="PRO_5006136268" evidence="2">
    <location>
        <begin position="22"/>
        <end position="308"/>
    </location>
</feature>
<dbReference type="AlphaFoldDB" id="A0A0P7BVL8"/>
<comment type="caution">
    <text evidence="3">The sequence shown here is derived from an EMBL/GenBank/DDBJ whole genome shotgun (WGS) entry which is preliminary data.</text>
</comment>
<dbReference type="Pfam" id="PF03737">
    <property type="entry name" value="RraA-like"/>
    <property type="match status" value="1"/>
</dbReference>
<proteinExistence type="predicted"/>
<dbReference type="STRING" id="1605367.AFM12_06295"/>
<dbReference type="PATRIC" id="fig|1605367.3.peg.2625"/>
<evidence type="ECO:0000256" key="2">
    <source>
        <dbReference type="SAM" id="SignalP"/>
    </source>
</evidence>
<dbReference type="EMBL" id="LGTQ01000006">
    <property type="protein sequence ID" value="KPM48986.1"/>
    <property type="molecule type" value="Genomic_DNA"/>
</dbReference>
<feature type="binding site" evidence="1">
    <location>
        <position position="176"/>
    </location>
    <ligand>
        <name>Mg(2+)</name>
        <dbReference type="ChEBI" id="CHEBI:18420"/>
    </ligand>
</feature>
<accession>A0A0P7BVL8</accession>
<feature type="signal peptide" evidence="2">
    <location>
        <begin position="1"/>
        <end position="21"/>
    </location>
</feature>
<keyword evidence="3" id="KW-0808">Transferase</keyword>
<reference evidence="3 4" key="1">
    <citation type="submission" date="2015-07" db="EMBL/GenBank/DDBJ databases">
        <title>The draft genome sequence of Leadbetterella sp. JN14-9.</title>
        <authorList>
            <person name="Liu Y."/>
            <person name="Du J."/>
            <person name="Shao Z."/>
        </authorList>
    </citation>
    <scope>NUCLEOTIDE SEQUENCE [LARGE SCALE GENOMIC DNA]</scope>
    <source>
        <strain evidence="3 4">JN14-9</strain>
    </source>
</reference>
<comment type="cofactor">
    <cofactor evidence="1">
        <name>Mg(2+)</name>
        <dbReference type="ChEBI" id="CHEBI:18420"/>
    </cofactor>
</comment>
<dbReference type="InterPro" id="IPR005493">
    <property type="entry name" value="RraA/RraA-like"/>
</dbReference>
<feature type="binding site" evidence="1">
    <location>
        <begin position="153"/>
        <end position="156"/>
    </location>
    <ligand>
        <name>substrate</name>
    </ligand>
</feature>
<dbReference type="InterPro" id="IPR036704">
    <property type="entry name" value="RraA/RraA-like_sf"/>
</dbReference>
<dbReference type="GO" id="GO:0032259">
    <property type="term" value="P:methylation"/>
    <property type="evidence" value="ECO:0007669"/>
    <property type="project" value="UniProtKB-KW"/>
</dbReference>
<keyword evidence="2" id="KW-0732">Signal</keyword>
<dbReference type="Gene3D" id="3.50.30.40">
    <property type="entry name" value="Ribonuclease E inhibitor RraA/RraA-like"/>
    <property type="match status" value="1"/>
</dbReference>
<dbReference type="OrthoDB" id="108647at2"/>
<keyword evidence="1" id="KW-0460">Magnesium</keyword>
<evidence type="ECO:0000313" key="3">
    <source>
        <dbReference type="EMBL" id="KPM48986.1"/>
    </source>
</evidence>
<dbReference type="RefSeq" id="WP_055147761.1">
    <property type="nucleotide sequence ID" value="NZ_JXSZ01000006.1"/>
</dbReference>
<dbReference type="Proteomes" id="UP000050454">
    <property type="component" value="Unassembled WGS sequence"/>
</dbReference>
<dbReference type="GO" id="GO:0046872">
    <property type="term" value="F:metal ion binding"/>
    <property type="evidence" value="ECO:0007669"/>
    <property type="project" value="UniProtKB-KW"/>
</dbReference>
<evidence type="ECO:0000256" key="1">
    <source>
        <dbReference type="PIRSR" id="PIRSR605493-1"/>
    </source>
</evidence>
<dbReference type="SUPFAM" id="SSF89562">
    <property type="entry name" value="RraA-like"/>
    <property type="match status" value="1"/>
</dbReference>
<gene>
    <name evidence="3" type="ORF">AFM12_06295</name>
</gene>
<sequence>MKRKIIQLLTVLFCSSAIASAQQIEWTPEQIKAYSEGYTGPRSADGRPMISDNLIKRLANISIEEAWGFLRNKGYHNQFDAGWTIIGDGVLVGRAVTSQYMPLRPDVDEKIKAQGEAEGRIGAPNSWPIDVLTHGDVYVADGFGKVVDGTLIGDNLGNAIYAKSGTGVVFDAGARDVEGLERIKGFTGFVRGLDPSYIQGMMMTCINCPIRIGRATVMPGDLVLGKKEGVIFIPAMYAQDLIMNAEFVALRDEFGHMRLREGKYTPGEIDRRWTDNIKQDFLAWIKAHPEKLQMTPKEFDDYMKERNW</sequence>
<feature type="binding site" evidence="1">
    <location>
        <position position="175"/>
    </location>
    <ligand>
        <name>substrate</name>
    </ligand>
</feature>